<protein>
    <recommendedName>
        <fullName evidence="4">DUF1570 domain-containing protein</fullName>
    </recommendedName>
</protein>
<dbReference type="Proteomes" id="UP000290407">
    <property type="component" value="Unassembled WGS sequence"/>
</dbReference>
<evidence type="ECO:0008006" key="4">
    <source>
        <dbReference type="Google" id="ProtNLM"/>
    </source>
</evidence>
<evidence type="ECO:0000313" key="2">
    <source>
        <dbReference type="EMBL" id="RYC71444.1"/>
    </source>
</evidence>
<keyword evidence="1" id="KW-0812">Transmembrane</keyword>
<name>A0A4Q2UPP4_9BACT</name>
<evidence type="ECO:0000256" key="1">
    <source>
        <dbReference type="SAM" id="Phobius"/>
    </source>
</evidence>
<keyword evidence="3" id="KW-1185">Reference proteome</keyword>
<accession>A0A4Q2UPP4</accession>
<sequence length="280" mass="31807">MRLFVRYLLPLLIALPIGFLLLYPQLWRCMRIGQTPGFRLLNGSPGVYVNQAATARQTSQLKAHVLTARNRISRFWGDRRGQAVLIYCPKQTDYEQYCLGGEGAGCSLGTPWGDSFLVLGPEGNNADVIAHELCHDELFARLGWWRVKRQIPVWFNEGLALMVDYRFSPPDLWDKPADTPAPADSFDVDEYQLPFTQRSVLPLSELESTRDFFGGGYERVMLAYQTAADEVSRWLTTVGRANVRVLTDAVASGQEFRQVYRQLELDKRARRTPPPKRPAP</sequence>
<organism evidence="2 3">
    <name type="scientific">Spirosoma sordidisoli</name>
    <dbReference type="NCBI Taxonomy" id="2502893"/>
    <lineage>
        <taxon>Bacteria</taxon>
        <taxon>Pseudomonadati</taxon>
        <taxon>Bacteroidota</taxon>
        <taxon>Cytophagia</taxon>
        <taxon>Cytophagales</taxon>
        <taxon>Cytophagaceae</taxon>
        <taxon>Spirosoma</taxon>
    </lineage>
</organism>
<gene>
    <name evidence="2" type="ORF">EQG79_04695</name>
</gene>
<dbReference type="RefSeq" id="WP_077919101.1">
    <property type="nucleotide sequence ID" value="NZ_SBLB01000001.1"/>
</dbReference>
<comment type="caution">
    <text evidence="2">The sequence shown here is derived from an EMBL/GenBank/DDBJ whole genome shotgun (WGS) entry which is preliminary data.</text>
</comment>
<dbReference type="AlphaFoldDB" id="A0A4Q2UPP4"/>
<evidence type="ECO:0000313" key="3">
    <source>
        <dbReference type="Proteomes" id="UP000290407"/>
    </source>
</evidence>
<reference evidence="2 3" key="1">
    <citation type="submission" date="2019-01" db="EMBL/GenBank/DDBJ databases">
        <title>Spirosoma flava sp. nov., a propanil-degrading bacterium isolated from herbicide-contaminated soil.</title>
        <authorList>
            <person name="Zhang L."/>
            <person name="Jiang J.-D."/>
        </authorList>
    </citation>
    <scope>NUCLEOTIDE SEQUENCE [LARGE SCALE GENOMIC DNA]</scope>
    <source>
        <strain evidence="2 3">TY50</strain>
    </source>
</reference>
<proteinExistence type="predicted"/>
<keyword evidence="1" id="KW-1133">Transmembrane helix</keyword>
<dbReference type="EMBL" id="SBLB01000001">
    <property type="protein sequence ID" value="RYC71444.1"/>
    <property type="molecule type" value="Genomic_DNA"/>
</dbReference>
<keyword evidence="1" id="KW-0472">Membrane</keyword>
<feature type="transmembrane region" description="Helical" evidence="1">
    <location>
        <begin position="7"/>
        <end position="27"/>
    </location>
</feature>